<accession>A0A8T0C110</accession>
<dbReference type="EMBL" id="AHCD03000044">
    <property type="protein sequence ID" value="KAF7781314.1"/>
    <property type="molecule type" value="Genomic_DNA"/>
</dbReference>
<name>A0A8T0C110_9GAMM</name>
<organism evidence="1 2">
    <name type="scientific">Pseudoalteromonas rubra</name>
    <dbReference type="NCBI Taxonomy" id="43658"/>
    <lineage>
        <taxon>Bacteria</taxon>
        <taxon>Pseudomonadati</taxon>
        <taxon>Pseudomonadota</taxon>
        <taxon>Gammaproteobacteria</taxon>
        <taxon>Alteromonadales</taxon>
        <taxon>Pseudoalteromonadaceae</taxon>
        <taxon>Pseudoalteromonas</taxon>
    </lineage>
</organism>
<comment type="caution">
    <text evidence="1">The sequence shown here is derived from an EMBL/GenBank/DDBJ whole genome shotgun (WGS) entry which is preliminary data.</text>
</comment>
<dbReference type="AlphaFoldDB" id="A0A8T0C110"/>
<dbReference type="Proteomes" id="UP000016480">
    <property type="component" value="Unassembled WGS sequence"/>
</dbReference>
<dbReference type="GeneID" id="61360225"/>
<dbReference type="RefSeq" id="WP_040644491.1">
    <property type="nucleotide sequence ID" value="NZ_AHCD03000044.1"/>
</dbReference>
<gene>
    <name evidence="1" type="ORF">PRUB_b0491</name>
</gene>
<sequence length="124" mass="14020">MMIISDLNVSDGQITELYVYSSLVKVVLEDWKGEKYSLAFKGVVGVECYSPEGVELCQISVLTESEKISKVCAIAEAEENEFKEYSFISAWTDLPVLSVFSGHVEINRLNQDSQIHLHEYVHKN</sequence>
<protein>
    <submittedName>
        <fullName evidence="1">Uncharacterized protein</fullName>
    </submittedName>
</protein>
<evidence type="ECO:0000313" key="2">
    <source>
        <dbReference type="Proteomes" id="UP000016480"/>
    </source>
</evidence>
<reference evidence="1 2" key="1">
    <citation type="journal article" date="2012" name="J. Bacteriol.">
        <title>Genome sequence of the cycloprodigiosin-producing bacterial strain Pseudoalteromonas rubra ATCC 29570(T).</title>
        <authorList>
            <person name="Xie B.B."/>
            <person name="Shu Y.L."/>
            <person name="Qin Q.L."/>
            <person name="Rong J.C."/>
            <person name="Zhang X.Y."/>
            <person name="Chen X.L."/>
            <person name="Zhou B.C."/>
            <person name="Zhang Y.Z."/>
        </authorList>
    </citation>
    <scope>NUCLEOTIDE SEQUENCE [LARGE SCALE GENOMIC DNA]</scope>
    <source>
        <strain evidence="1 2">DSM 6842</strain>
    </source>
</reference>
<proteinExistence type="predicted"/>
<evidence type="ECO:0000313" key="1">
    <source>
        <dbReference type="EMBL" id="KAF7781314.1"/>
    </source>
</evidence>